<evidence type="ECO:0000313" key="6">
    <source>
        <dbReference type="Proteomes" id="UP000318578"/>
    </source>
</evidence>
<dbReference type="EMBL" id="VJZA01000048">
    <property type="protein sequence ID" value="TVT19333.1"/>
    <property type="molecule type" value="Genomic_DNA"/>
</dbReference>
<dbReference type="PANTHER" id="PTHR47245">
    <property type="entry name" value="PEPTIDYLPROLYL ISOMERASE"/>
    <property type="match status" value="1"/>
</dbReference>
<feature type="transmembrane region" description="Helical" evidence="3">
    <location>
        <begin position="84"/>
        <end position="105"/>
    </location>
</feature>
<dbReference type="InterPro" id="IPR050245">
    <property type="entry name" value="PrsA_foldase"/>
</dbReference>
<evidence type="ECO:0000313" key="5">
    <source>
        <dbReference type="EMBL" id="TVT19333.1"/>
    </source>
</evidence>
<keyword evidence="3" id="KW-1133">Transmembrane helix</keyword>
<organism evidence="5 6">
    <name type="scientific">Amycolatopsis acidiphila</name>
    <dbReference type="NCBI Taxonomy" id="715473"/>
    <lineage>
        <taxon>Bacteria</taxon>
        <taxon>Bacillati</taxon>
        <taxon>Actinomycetota</taxon>
        <taxon>Actinomycetes</taxon>
        <taxon>Pseudonocardiales</taxon>
        <taxon>Pseudonocardiaceae</taxon>
        <taxon>Amycolatopsis</taxon>
    </lineage>
</organism>
<dbReference type="InterPro" id="IPR000297">
    <property type="entry name" value="PPIase_PpiC"/>
</dbReference>
<dbReference type="RefSeq" id="WP_144642248.1">
    <property type="nucleotide sequence ID" value="NZ_BNAX01000002.1"/>
</dbReference>
<sequence length="426" mass="45458">MPAEDETEEVTPGAVATLAEQDEEPAAADEEVDGAAAENLDGHESGDENAAADDDDEPRRQSRLRALLARVRAFAHLPRSRKGWAVLVVVLVVIAGGGTGGYLWWNAGRVPAGAAFRVGDTVVTIDQLNAEADRLRALYGLQIPTDPAKLDGFRRAVAKADAVRIILDDQARQHGIVIADKTAQDVLTRYISQQAGDGADAHASFVQGLGAAGTSEGAVLDEIKHMLAVNQLFGQQTQGITVTDQQVRDAFPKRQASLGTPEKRDIHNIVVRTQDEAQHIRDQVSSGAVFEDIAKSSSLDDQTRASGGDLGTLSAGQLDPDYAKVAFAAPAGAVFGPVQTQYGWNVGKVVSIVPPVPAQFDAVQAQLKQQLTDEQMMSRWQDWLTQQIRAADVRYADDYRPQDPDAPPPTQMGGQPAASVPAPVGK</sequence>
<evidence type="ECO:0000259" key="4">
    <source>
        <dbReference type="PROSITE" id="PS50198"/>
    </source>
</evidence>
<dbReference type="InterPro" id="IPR027304">
    <property type="entry name" value="Trigger_fact/SurA_dom_sf"/>
</dbReference>
<keyword evidence="3" id="KW-0472">Membrane</keyword>
<proteinExistence type="predicted"/>
<dbReference type="Proteomes" id="UP000318578">
    <property type="component" value="Unassembled WGS sequence"/>
</dbReference>
<feature type="region of interest" description="Disordered" evidence="2">
    <location>
        <begin position="394"/>
        <end position="426"/>
    </location>
</feature>
<name>A0A558A4Y9_9PSEU</name>
<dbReference type="OrthoDB" id="3772768at2"/>
<keyword evidence="6" id="KW-1185">Reference proteome</keyword>
<gene>
    <name evidence="5" type="ORF">FNH06_24555</name>
</gene>
<dbReference type="SUPFAM" id="SSF54534">
    <property type="entry name" value="FKBP-like"/>
    <property type="match status" value="1"/>
</dbReference>
<evidence type="ECO:0000256" key="3">
    <source>
        <dbReference type="SAM" id="Phobius"/>
    </source>
</evidence>
<reference evidence="5 6" key="1">
    <citation type="submission" date="2019-07" db="EMBL/GenBank/DDBJ databases">
        <title>New species of Amycolatopsis and Streptomyces.</title>
        <authorList>
            <person name="Duangmal K."/>
            <person name="Teo W.F.A."/>
            <person name="Lipun K."/>
        </authorList>
    </citation>
    <scope>NUCLEOTIDE SEQUENCE [LARGE SCALE GENOMIC DNA]</scope>
    <source>
        <strain evidence="5 6">JCM 30562</strain>
    </source>
</reference>
<dbReference type="PANTHER" id="PTHR47245:SF2">
    <property type="entry name" value="PEPTIDYL-PROLYL CIS-TRANS ISOMERASE HP_0175-RELATED"/>
    <property type="match status" value="1"/>
</dbReference>
<dbReference type="GO" id="GO:0003755">
    <property type="term" value="F:peptidyl-prolyl cis-trans isomerase activity"/>
    <property type="evidence" value="ECO:0007669"/>
    <property type="project" value="UniProtKB-KW"/>
</dbReference>
<dbReference type="Gene3D" id="3.10.50.40">
    <property type="match status" value="1"/>
</dbReference>
<dbReference type="AlphaFoldDB" id="A0A558A4Y9"/>
<keyword evidence="3" id="KW-0812">Transmembrane</keyword>
<dbReference type="Pfam" id="PF13624">
    <property type="entry name" value="SurA_N_3"/>
    <property type="match status" value="1"/>
</dbReference>
<evidence type="ECO:0000256" key="1">
    <source>
        <dbReference type="PROSITE-ProRule" id="PRU00278"/>
    </source>
</evidence>
<dbReference type="InterPro" id="IPR046357">
    <property type="entry name" value="PPIase_dom_sf"/>
</dbReference>
<dbReference type="SUPFAM" id="SSF109998">
    <property type="entry name" value="Triger factor/SurA peptide-binding domain-like"/>
    <property type="match status" value="1"/>
</dbReference>
<dbReference type="PROSITE" id="PS50198">
    <property type="entry name" value="PPIC_PPIASE_2"/>
    <property type="match status" value="1"/>
</dbReference>
<keyword evidence="1 5" id="KW-0413">Isomerase</keyword>
<feature type="compositionally biased region" description="Basic and acidic residues" evidence="2">
    <location>
        <begin position="394"/>
        <end position="403"/>
    </location>
</feature>
<dbReference type="Pfam" id="PF00639">
    <property type="entry name" value="Rotamase"/>
    <property type="match status" value="1"/>
</dbReference>
<feature type="domain" description="PpiC" evidence="4">
    <location>
        <begin position="261"/>
        <end position="351"/>
    </location>
</feature>
<feature type="region of interest" description="Disordered" evidence="2">
    <location>
        <begin position="1"/>
        <end position="59"/>
    </location>
</feature>
<feature type="compositionally biased region" description="Acidic residues" evidence="2">
    <location>
        <begin position="20"/>
        <end position="33"/>
    </location>
</feature>
<protein>
    <submittedName>
        <fullName evidence="5">Parvulin peptidyl-prolyl isomerase</fullName>
    </submittedName>
</protein>
<accession>A0A558A4Y9</accession>
<keyword evidence="1" id="KW-0697">Rotamase</keyword>
<comment type="caution">
    <text evidence="5">The sequence shown here is derived from an EMBL/GenBank/DDBJ whole genome shotgun (WGS) entry which is preliminary data.</text>
</comment>
<evidence type="ECO:0000256" key="2">
    <source>
        <dbReference type="SAM" id="MobiDB-lite"/>
    </source>
</evidence>